<evidence type="ECO:0000259" key="1">
    <source>
        <dbReference type="Pfam" id="PF13936"/>
    </source>
</evidence>
<name>A0A2K4FB90_9STAP</name>
<comment type="caution">
    <text evidence="2">The sequence shown here is derived from an EMBL/GenBank/DDBJ whole genome shotgun (WGS) entry which is preliminary data.</text>
</comment>
<protein>
    <recommendedName>
        <fullName evidence="1">Transposase IS30-like HTH domain-containing protein</fullName>
    </recommendedName>
</protein>
<dbReference type="InterPro" id="IPR025246">
    <property type="entry name" value="IS30-like_HTH"/>
</dbReference>
<dbReference type="AlphaFoldDB" id="A0A2K4FB90"/>
<dbReference type="Pfam" id="PF13936">
    <property type="entry name" value="HTH_38"/>
    <property type="match status" value="1"/>
</dbReference>
<dbReference type="EMBL" id="PPPX01000016">
    <property type="protein sequence ID" value="POA08614.1"/>
    <property type="molecule type" value="Genomic_DNA"/>
</dbReference>
<dbReference type="Proteomes" id="UP000242712">
    <property type="component" value="Unassembled WGS sequence"/>
</dbReference>
<accession>A0A2K4FB90</accession>
<reference evidence="2 3" key="1">
    <citation type="submission" date="2017-08" db="EMBL/GenBank/DDBJ databases">
        <title>Draft genome sequences of 64 type strains of genus Staph aureus.</title>
        <authorList>
            <person name="Cole K."/>
            <person name="Golubchik T."/>
            <person name="Russell J."/>
            <person name="Foster D."/>
            <person name="Llewelyn M."/>
            <person name="Wilson D."/>
            <person name="Crook D."/>
            <person name="Paul J."/>
        </authorList>
    </citation>
    <scope>NUCLEOTIDE SEQUENCE [LARGE SCALE GENOMIC DNA]</scope>
    <source>
        <strain evidence="2 3">DSM 29875</strain>
    </source>
</reference>
<evidence type="ECO:0000313" key="2">
    <source>
        <dbReference type="EMBL" id="POA08614.1"/>
    </source>
</evidence>
<keyword evidence="3" id="KW-1185">Reference proteome</keyword>
<sequence>MRAIVEYLNRSVSTVSREIKRNMTEGGDLAKVT</sequence>
<dbReference type="OrthoDB" id="9776104at2"/>
<proteinExistence type="predicted"/>
<organism evidence="2 3">
    <name type="scientific">Staphylococcus argensis</name>
    <dbReference type="NCBI Taxonomy" id="1607738"/>
    <lineage>
        <taxon>Bacteria</taxon>
        <taxon>Bacillati</taxon>
        <taxon>Bacillota</taxon>
        <taxon>Bacilli</taxon>
        <taxon>Bacillales</taxon>
        <taxon>Staphylococcaceae</taxon>
        <taxon>Staphylococcus</taxon>
    </lineage>
</organism>
<feature type="domain" description="Transposase IS30-like HTH" evidence="1">
    <location>
        <begin position="1"/>
        <end position="22"/>
    </location>
</feature>
<gene>
    <name evidence="2" type="ORF">CD039_11140</name>
</gene>
<evidence type="ECO:0000313" key="3">
    <source>
        <dbReference type="Proteomes" id="UP000242712"/>
    </source>
</evidence>